<dbReference type="SUPFAM" id="SSF51905">
    <property type="entry name" value="FAD/NAD(P)-binding domain"/>
    <property type="match status" value="1"/>
</dbReference>
<dbReference type="Proteomes" id="UP000007947">
    <property type="component" value="Chromosome"/>
</dbReference>
<dbReference type="InterPro" id="IPR002938">
    <property type="entry name" value="FAD-bd"/>
</dbReference>
<dbReference type="InterPro" id="IPR036188">
    <property type="entry name" value="FAD/NAD-bd_sf"/>
</dbReference>
<dbReference type="Pfam" id="PF01494">
    <property type="entry name" value="FAD_binding_3"/>
    <property type="match status" value="1"/>
</dbReference>
<dbReference type="PRINTS" id="PR00420">
    <property type="entry name" value="RNGMNOXGNASE"/>
</dbReference>
<dbReference type="AlphaFoldDB" id="F5XQA3"/>
<name>F5XQA3_MICPN</name>
<dbReference type="STRING" id="1032480.MLP_13890"/>
<dbReference type="RefSeq" id="WP_013862286.1">
    <property type="nucleotide sequence ID" value="NC_015635.1"/>
</dbReference>
<dbReference type="InterPro" id="IPR051704">
    <property type="entry name" value="FAD_aromatic-hydroxylase"/>
</dbReference>
<dbReference type="KEGG" id="mph:MLP_13890"/>
<dbReference type="Gene3D" id="3.30.9.10">
    <property type="entry name" value="D-Amino Acid Oxidase, subunit A, domain 2"/>
    <property type="match status" value="1"/>
</dbReference>
<dbReference type="PANTHER" id="PTHR46865">
    <property type="entry name" value="OXIDOREDUCTASE-RELATED"/>
    <property type="match status" value="1"/>
</dbReference>
<dbReference type="EMBL" id="AP012204">
    <property type="protein sequence ID" value="BAK34403.1"/>
    <property type="molecule type" value="Genomic_DNA"/>
</dbReference>
<proteinExistence type="predicted"/>
<protein>
    <submittedName>
        <fullName evidence="2">Oxidoreductase</fullName>
    </submittedName>
</protein>
<dbReference type="HOGENOM" id="CLU_009665_1_0_11"/>
<evidence type="ECO:0000313" key="3">
    <source>
        <dbReference type="Proteomes" id="UP000007947"/>
    </source>
</evidence>
<dbReference type="eggNOG" id="COG0654">
    <property type="taxonomic scope" value="Bacteria"/>
</dbReference>
<reference evidence="2 3" key="1">
    <citation type="submission" date="2011-05" db="EMBL/GenBank/DDBJ databases">
        <title>Whole genome sequence of Microlunatus phosphovorus NM-1.</title>
        <authorList>
            <person name="Hosoyama A."/>
            <person name="Sasaki K."/>
            <person name="Harada T."/>
            <person name="Igarashi R."/>
            <person name="Kawakoshi A."/>
            <person name="Sasagawa M."/>
            <person name="Fukada J."/>
            <person name="Nakamura S."/>
            <person name="Katano Y."/>
            <person name="Hanada S."/>
            <person name="Kamagata Y."/>
            <person name="Nakamura N."/>
            <person name="Yamazaki S."/>
            <person name="Fujita N."/>
        </authorList>
    </citation>
    <scope>NUCLEOTIDE SEQUENCE [LARGE SCALE GENOMIC DNA]</scope>
    <source>
        <strain evidence="3">ATCC 700054 / DSM 10555 / JCM 9379 / NBRC 101784 / NCIMB 13414 / VKM Ac-1990 / NM-1</strain>
    </source>
</reference>
<gene>
    <name evidence="2" type="ordered locus">MLP_13890</name>
</gene>
<dbReference type="Gene3D" id="3.50.50.60">
    <property type="entry name" value="FAD/NAD(P)-binding domain"/>
    <property type="match status" value="1"/>
</dbReference>
<accession>F5XQA3</accession>
<evidence type="ECO:0000313" key="2">
    <source>
        <dbReference type="EMBL" id="BAK34403.1"/>
    </source>
</evidence>
<organism evidence="2 3">
    <name type="scientific">Microlunatus phosphovorus (strain ATCC 700054 / DSM 10555 / JCM 9379 / NBRC 101784 / NCIMB 13414 / VKM Ac-1990 / NM-1)</name>
    <dbReference type="NCBI Taxonomy" id="1032480"/>
    <lineage>
        <taxon>Bacteria</taxon>
        <taxon>Bacillati</taxon>
        <taxon>Actinomycetota</taxon>
        <taxon>Actinomycetes</taxon>
        <taxon>Propionibacteriales</taxon>
        <taxon>Propionibacteriaceae</taxon>
        <taxon>Microlunatus</taxon>
    </lineage>
</organism>
<dbReference type="PANTHER" id="PTHR46865:SF2">
    <property type="entry name" value="MONOOXYGENASE"/>
    <property type="match status" value="1"/>
</dbReference>
<feature type="domain" description="FAD-binding" evidence="1">
    <location>
        <begin position="3"/>
        <end position="316"/>
    </location>
</feature>
<dbReference type="GO" id="GO:0071949">
    <property type="term" value="F:FAD binding"/>
    <property type="evidence" value="ECO:0007669"/>
    <property type="project" value="InterPro"/>
</dbReference>
<keyword evidence="3" id="KW-1185">Reference proteome</keyword>
<sequence length="395" mass="42620">MSTTVLISGASVAGPALAYWLNHYGFDVTVVERAPGPRETGQNIDLRGAGREVARRMGIEEAIRSASTGEIGVRFVDADDKTVGAFPRGKGDSDGATAGLEILRGDLARLLIERSQDRVSYVYGDHIATLNDTGDEVEVTFAHGPERAFDLVVAADGVGSSTRRLIVGNEAQIKPLNMYTAWMTIPKADTDTAWARWFNAPGSRTSTIRPDNVGTARATLSFMTERRGYEDLDIEGVKAVLRQRFAGVGWEVPRILDALDDTDVYFESMGQVRATHWSRGRSALLGDAGYCATPVSGMGTSLAITGAYVLAGELSRSRDHRQAFAAYEALMRPYVDQAQKLSPGAPRLANPKTMVGIAAFNTGIRIAATPVISRLARKIFTPPADHIDLPDYSPS</sequence>
<dbReference type="OrthoDB" id="3212532at2"/>
<evidence type="ECO:0000259" key="1">
    <source>
        <dbReference type="Pfam" id="PF01494"/>
    </source>
</evidence>